<protein>
    <recommendedName>
        <fullName evidence="6">mitogen-activated protein kinase kinase</fullName>
        <ecNumber evidence="6">2.7.12.2</ecNumber>
    </recommendedName>
</protein>
<dbReference type="GO" id="GO:0004674">
    <property type="term" value="F:protein serine/threonine kinase activity"/>
    <property type="evidence" value="ECO:0007669"/>
    <property type="project" value="UniProtKB-KW"/>
</dbReference>
<evidence type="ECO:0000313" key="10">
    <source>
        <dbReference type="EMBL" id="CAB3408915.1"/>
    </source>
</evidence>
<dbReference type="EC" id="2.7.12.2" evidence="6"/>
<evidence type="ECO:0000256" key="8">
    <source>
        <dbReference type="RuleBase" id="RU000304"/>
    </source>
</evidence>
<feature type="domain" description="Protein kinase" evidence="9">
    <location>
        <begin position="69"/>
        <end position="312"/>
    </location>
</feature>
<dbReference type="PANTHER" id="PTHR48013:SF31">
    <property type="entry name" value="DUAL SPECIFICITY MITOGEN-ACTIVATED PROTEIN KINASE KINASE DSOR1"/>
    <property type="match status" value="1"/>
</dbReference>
<evidence type="ECO:0000259" key="9">
    <source>
        <dbReference type="PROSITE" id="PS50011"/>
    </source>
</evidence>
<gene>
    <name evidence="10" type="ORF">CBOVIS_LOCUS10636</name>
</gene>
<evidence type="ECO:0000313" key="11">
    <source>
        <dbReference type="Proteomes" id="UP000494206"/>
    </source>
</evidence>
<comment type="caution">
    <text evidence="10">The sequence shown here is derived from an EMBL/GenBank/DDBJ whole genome shotgun (WGS) entry which is preliminary data.</text>
</comment>
<evidence type="ECO:0000256" key="4">
    <source>
        <dbReference type="ARBA" id="ARBA00022840"/>
    </source>
</evidence>
<dbReference type="Pfam" id="PF00069">
    <property type="entry name" value="Pkinase"/>
    <property type="match status" value="1"/>
</dbReference>
<accession>A0A8S1F5C1</accession>
<evidence type="ECO:0000256" key="5">
    <source>
        <dbReference type="ARBA" id="ARBA00038035"/>
    </source>
</evidence>
<feature type="binding site" evidence="7">
    <location>
        <position position="98"/>
    </location>
    <ligand>
        <name>ATP</name>
        <dbReference type="ChEBI" id="CHEBI:30616"/>
    </ligand>
</feature>
<comment type="similarity">
    <text evidence="5">Belongs to the protein kinase superfamily. STE Ser/Thr protein kinase family. MAP kinase kinase subfamily.</text>
</comment>
<dbReference type="EMBL" id="CADEPM010000007">
    <property type="protein sequence ID" value="CAB3408915.1"/>
    <property type="molecule type" value="Genomic_DNA"/>
</dbReference>
<evidence type="ECO:0000256" key="6">
    <source>
        <dbReference type="ARBA" id="ARBA00038999"/>
    </source>
</evidence>
<dbReference type="GO" id="GO:0005524">
    <property type="term" value="F:ATP binding"/>
    <property type="evidence" value="ECO:0007669"/>
    <property type="project" value="UniProtKB-UniRule"/>
</dbReference>
<dbReference type="InterPro" id="IPR008271">
    <property type="entry name" value="Ser/Thr_kinase_AS"/>
</dbReference>
<dbReference type="PROSITE" id="PS50011">
    <property type="entry name" value="PROTEIN_KINASE_DOM"/>
    <property type="match status" value="1"/>
</dbReference>
<proteinExistence type="inferred from homology"/>
<organism evidence="10 11">
    <name type="scientific">Caenorhabditis bovis</name>
    <dbReference type="NCBI Taxonomy" id="2654633"/>
    <lineage>
        <taxon>Eukaryota</taxon>
        <taxon>Metazoa</taxon>
        <taxon>Ecdysozoa</taxon>
        <taxon>Nematoda</taxon>
        <taxon>Chromadorea</taxon>
        <taxon>Rhabditida</taxon>
        <taxon>Rhabditina</taxon>
        <taxon>Rhabditomorpha</taxon>
        <taxon>Rhabditoidea</taxon>
        <taxon>Rhabditidae</taxon>
        <taxon>Peloderinae</taxon>
        <taxon>Caenorhabditis</taxon>
    </lineage>
</organism>
<keyword evidence="3" id="KW-0418">Kinase</keyword>
<dbReference type="InterPro" id="IPR017441">
    <property type="entry name" value="Protein_kinase_ATP_BS"/>
</dbReference>
<dbReference type="InterPro" id="IPR000719">
    <property type="entry name" value="Prot_kinase_dom"/>
</dbReference>
<keyword evidence="8" id="KW-0723">Serine/threonine-protein kinase</keyword>
<dbReference type="SMART" id="SM00220">
    <property type="entry name" value="S_TKc"/>
    <property type="match status" value="1"/>
</dbReference>
<dbReference type="PROSITE" id="PS00107">
    <property type="entry name" value="PROTEIN_KINASE_ATP"/>
    <property type="match status" value="1"/>
</dbReference>
<keyword evidence="4 7" id="KW-0067">ATP-binding</keyword>
<evidence type="ECO:0000256" key="1">
    <source>
        <dbReference type="ARBA" id="ARBA00022679"/>
    </source>
</evidence>
<dbReference type="Gene3D" id="3.30.200.20">
    <property type="entry name" value="Phosphorylase Kinase, domain 1"/>
    <property type="match status" value="1"/>
</dbReference>
<dbReference type="PANTHER" id="PTHR48013">
    <property type="entry name" value="DUAL SPECIFICITY MITOGEN-ACTIVATED PROTEIN KINASE KINASE 5-RELATED"/>
    <property type="match status" value="1"/>
</dbReference>
<keyword evidence="1" id="KW-0808">Transferase</keyword>
<evidence type="ECO:0000256" key="2">
    <source>
        <dbReference type="ARBA" id="ARBA00022741"/>
    </source>
</evidence>
<keyword evidence="2 7" id="KW-0547">Nucleotide-binding</keyword>
<reference evidence="10 11" key="1">
    <citation type="submission" date="2020-04" db="EMBL/GenBank/DDBJ databases">
        <authorList>
            <person name="Laetsch R D."/>
            <person name="Stevens L."/>
            <person name="Kumar S."/>
            <person name="Blaxter L. M."/>
        </authorList>
    </citation>
    <scope>NUCLEOTIDE SEQUENCE [LARGE SCALE GENOMIC DNA]</scope>
</reference>
<dbReference type="PROSITE" id="PS00108">
    <property type="entry name" value="PROTEIN_KINASE_ST"/>
    <property type="match status" value="1"/>
</dbReference>
<dbReference type="InterPro" id="IPR011009">
    <property type="entry name" value="Kinase-like_dom_sf"/>
</dbReference>
<keyword evidence="11" id="KW-1185">Reference proteome</keyword>
<dbReference type="SUPFAM" id="SSF56112">
    <property type="entry name" value="Protein kinase-like (PK-like)"/>
    <property type="match status" value="1"/>
</dbReference>
<dbReference type="GO" id="GO:0004708">
    <property type="term" value="F:MAP kinase kinase activity"/>
    <property type="evidence" value="ECO:0007669"/>
    <property type="project" value="UniProtKB-EC"/>
</dbReference>
<sequence length="329" mass="37616">MSLPRKFLIYYEDEHRELCDEPIEMEIAIRTEKFIKLEESMIMKKHPKDEALSTNLADEKDLTIHPSSLQFGRYIGDGTHAAVRLGFHEPTNAWYAVKTILSRNGGHEAVQKEILAYQECSKSDFVVRFYGSEVSSQKKELVLEHMDRGDVKHLGILPVEIHQQVALAVIKGLRDVWQSGPGYIHRDIKPANILLKSDGSVKIADLGEAKRIDNTNQIACSAAGTLFYQSPEQSSGRDYDNKVDVWSYGLTLWELAVGENIEEYFNALEDIQENMPRIPGFPESLTTLIKNCLKWDPADRWDGEQIESSDYLKDVKIDREIVRRFLENT</sequence>
<dbReference type="Proteomes" id="UP000494206">
    <property type="component" value="Unassembled WGS sequence"/>
</dbReference>
<dbReference type="OrthoDB" id="10252354at2759"/>
<dbReference type="Gene3D" id="1.10.510.10">
    <property type="entry name" value="Transferase(Phosphotransferase) domain 1"/>
    <property type="match status" value="1"/>
</dbReference>
<dbReference type="AlphaFoldDB" id="A0A8S1F5C1"/>
<name>A0A8S1F5C1_9PELO</name>
<evidence type="ECO:0000256" key="3">
    <source>
        <dbReference type="ARBA" id="ARBA00022777"/>
    </source>
</evidence>
<evidence type="ECO:0000256" key="7">
    <source>
        <dbReference type="PROSITE-ProRule" id="PRU10141"/>
    </source>
</evidence>